<keyword evidence="8" id="KW-0408">Iron</keyword>
<evidence type="ECO:0000313" key="14">
    <source>
        <dbReference type="Proteomes" id="UP000031971"/>
    </source>
</evidence>
<dbReference type="InterPro" id="IPR050572">
    <property type="entry name" value="Fe-S_Ferredoxin"/>
</dbReference>
<keyword evidence="9" id="KW-0411">Iron-sulfur</keyword>
<comment type="cofactor">
    <cofactor evidence="1">
        <name>[4Fe-4S] cluster</name>
        <dbReference type="ChEBI" id="CHEBI:49883"/>
    </cofactor>
</comment>
<protein>
    <recommendedName>
        <fullName evidence="11">Ferredoxin III</fullName>
    </recommendedName>
</protein>
<evidence type="ECO:0000256" key="1">
    <source>
        <dbReference type="ARBA" id="ARBA00001966"/>
    </source>
</evidence>
<dbReference type="PROSITE" id="PS51379">
    <property type="entry name" value="4FE4S_FER_2"/>
    <property type="match status" value="2"/>
</dbReference>
<gene>
    <name evidence="13" type="ORF">CCC_03009</name>
</gene>
<dbReference type="InterPro" id="IPR014283">
    <property type="entry name" value="FdIII_4_nif"/>
</dbReference>
<dbReference type="STRING" id="272627.CCC_03009"/>
<dbReference type="AlphaFoldDB" id="A0A0C2Z000"/>
<dbReference type="Pfam" id="PF12838">
    <property type="entry name" value="Fer4_7"/>
    <property type="match status" value="1"/>
</dbReference>
<evidence type="ECO:0000256" key="8">
    <source>
        <dbReference type="ARBA" id="ARBA00023004"/>
    </source>
</evidence>
<dbReference type="NCBIfam" id="TIGR02936">
    <property type="entry name" value="fdxN_nitrog"/>
    <property type="match status" value="1"/>
</dbReference>
<sequence length="99" mass="10731">MSFRQFTTRDGSAWIPKYLTKISAELCIGCGRCFKVCTHSVMKLMGVSEEGEYIDPEEDDDGDIEKTVMSIANEGNCIGCGACFAVCGTKAQTHEPVPA</sequence>
<accession>A0A0C2Z000</accession>
<keyword evidence="7" id="KW-0249">Electron transport</keyword>
<keyword evidence="3" id="KW-0813">Transport</keyword>
<dbReference type="Proteomes" id="UP000031971">
    <property type="component" value="Unassembled WGS sequence"/>
</dbReference>
<evidence type="ECO:0000256" key="3">
    <source>
        <dbReference type="ARBA" id="ARBA00022448"/>
    </source>
</evidence>
<keyword evidence="5" id="KW-0479">Metal-binding</keyword>
<dbReference type="PROSITE" id="PS00198">
    <property type="entry name" value="4FE4S_FER_1"/>
    <property type="match status" value="1"/>
</dbReference>
<evidence type="ECO:0000256" key="7">
    <source>
        <dbReference type="ARBA" id="ARBA00022982"/>
    </source>
</evidence>
<reference evidence="13 14" key="1">
    <citation type="submission" date="2015-01" db="EMBL/GenBank/DDBJ databases">
        <title>Genome Sequence of Magnetospirillum magnetotacticum Strain MS-1.</title>
        <authorList>
            <person name="Marinov G.K."/>
            <person name="Smalley M.D."/>
            <person name="DeSalvo G."/>
        </authorList>
    </citation>
    <scope>NUCLEOTIDE SEQUENCE [LARGE SCALE GENOMIC DNA]</scope>
    <source>
        <strain evidence="13 14">MS-1</strain>
    </source>
</reference>
<evidence type="ECO:0000256" key="11">
    <source>
        <dbReference type="ARBA" id="ARBA00030616"/>
    </source>
</evidence>
<feature type="domain" description="4Fe-4S ferredoxin-type" evidence="12">
    <location>
        <begin position="67"/>
        <end position="97"/>
    </location>
</feature>
<dbReference type="RefSeq" id="WP_009869023.1">
    <property type="nucleotide sequence ID" value="NZ_JXSL01000020.1"/>
</dbReference>
<keyword evidence="10" id="KW-0535">Nitrogen fixation</keyword>
<evidence type="ECO:0000256" key="6">
    <source>
        <dbReference type="ARBA" id="ARBA00022737"/>
    </source>
</evidence>
<organism evidence="13 14">
    <name type="scientific">Paramagnetospirillum magnetotacticum MS-1</name>
    <dbReference type="NCBI Taxonomy" id="272627"/>
    <lineage>
        <taxon>Bacteria</taxon>
        <taxon>Pseudomonadati</taxon>
        <taxon>Pseudomonadota</taxon>
        <taxon>Alphaproteobacteria</taxon>
        <taxon>Rhodospirillales</taxon>
        <taxon>Magnetospirillaceae</taxon>
        <taxon>Paramagnetospirillum</taxon>
    </lineage>
</organism>
<keyword evidence="4" id="KW-0004">4Fe-4S</keyword>
<evidence type="ECO:0000256" key="10">
    <source>
        <dbReference type="ARBA" id="ARBA00023231"/>
    </source>
</evidence>
<dbReference type="EMBL" id="JXSL01000020">
    <property type="protein sequence ID" value="KIM00221.1"/>
    <property type="molecule type" value="Genomic_DNA"/>
</dbReference>
<keyword evidence="14" id="KW-1185">Reference proteome</keyword>
<dbReference type="Gene3D" id="3.30.70.20">
    <property type="match status" value="1"/>
</dbReference>
<evidence type="ECO:0000256" key="2">
    <source>
        <dbReference type="ARBA" id="ARBA00003532"/>
    </source>
</evidence>
<evidence type="ECO:0000256" key="5">
    <source>
        <dbReference type="ARBA" id="ARBA00022723"/>
    </source>
</evidence>
<dbReference type="PANTHER" id="PTHR43687:SF1">
    <property type="entry name" value="FERREDOXIN III"/>
    <property type="match status" value="1"/>
</dbReference>
<dbReference type="InterPro" id="IPR017896">
    <property type="entry name" value="4Fe4S_Fe-S-bd"/>
</dbReference>
<dbReference type="InterPro" id="IPR017900">
    <property type="entry name" value="4Fe4S_Fe_S_CS"/>
</dbReference>
<name>A0A0C2Z000_PARME</name>
<evidence type="ECO:0000256" key="4">
    <source>
        <dbReference type="ARBA" id="ARBA00022485"/>
    </source>
</evidence>
<evidence type="ECO:0000256" key="9">
    <source>
        <dbReference type="ARBA" id="ARBA00023014"/>
    </source>
</evidence>
<dbReference type="GO" id="GO:0051539">
    <property type="term" value="F:4 iron, 4 sulfur cluster binding"/>
    <property type="evidence" value="ECO:0007669"/>
    <property type="project" value="UniProtKB-KW"/>
</dbReference>
<comment type="function">
    <text evidence="2">Ferredoxins are iron-sulfur proteins that transfer electrons in a wide variety of metabolic reactions.</text>
</comment>
<feature type="domain" description="4Fe-4S ferredoxin-type" evidence="12">
    <location>
        <begin position="18"/>
        <end position="47"/>
    </location>
</feature>
<evidence type="ECO:0000313" key="13">
    <source>
        <dbReference type="EMBL" id="KIM00221.1"/>
    </source>
</evidence>
<evidence type="ECO:0000259" key="12">
    <source>
        <dbReference type="PROSITE" id="PS51379"/>
    </source>
</evidence>
<proteinExistence type="predicted"/>
<keyword evidence="6" id="KW-0677">Repeat</keyword>
<dbReference type="SUPFAM" id="SSF54862">
    <property type="entry name" value="4Fe-4S ferredoxins"/>
    <property type="match status" value="1"/>
</dbReference>
<dbReference type="GO" id="GO:0046872">
    <property type="term" value="F:metal ion binding"/>
    <property type="evidence" value="ECO:0007669"/>
    <property type="project" value="UniProtKB-KW"/>
</dbReference>
<comment type="caution">
    <text evidence="13">The sequence shown here is derived from an EMBL/GenBank/DDBJ whole genome shotgun (WGS) entry which is preliminary data.</text>
</comment>
<dbReference type="PANTHER" id="PTHR43687">
    <property type="entry name" value="ADENYLYLSULFATE REDUCTASE, BETA SUBUNIT"/>
    <property type="match status" value="1"/>
</dbReference>
<dbReference type="OrthoDB" id="9810688at2"/>